<dbReference type="CDD" id="cd07731">
    <property type="entry name" value="ComA-like_MBL-fold"/>
    <property type="match status" value="1"/>
</dbReference>
<dbReference type="Proteomes" id="UP000724672">
    <property type="component" value="Unassembled WGS sequence"/>
</dbReference>
<keyword evidence="2" id="KW-1003">Cell membrane</keyword>
<dbReference type="PANTHER" id="PTHR30619:SF7">
    <property type="entry name" value="BETA-LACTAMASE DOMAIN PROTEIN"/>
    <property type="match status" value="1"/>
</dbReference>
<evidence type="ECO:0000256" key="2">
    <source>
        <dbReference type="ARBA" id="ARBA00022475"/>
    </source>
</evidence>
<evidence type="ECO:0000256" key="6">
    <source>
        <dbReference type="SAM" id="Phobius"/>
    </source>
</evidence>
<reference evidence="8" key="1">
    <citation type="submission" date="2019-12" db="EMBL/GenBank/DDBJ databases">
        <title>Clostridiaceae gen. nov. sp. nov., isolated from sediment in Xinjiang, China.</title>
        <authorList>
            <person name="Zhang R."/>
        </authorList>
    </citation>
    <scope>NUCLEOTIDE SEQUENCE</scope>
    <source>
        <strain evidence="8">D2Q-11</strain>
    </source>
</reference>
<feature type="transmembrane region" description="Helical" evidence="6">
    <location>
        <begin position="434"/>
        <end position="452"/>
    </location>
</feature>
<evidence type="ECO:0000256" key="3">
    <source>
        <dbReference type="ARBA" id="ARBA00022692"/>
    </source>
</evidence>
<comment type="caution">
    <text evidence="8">The sequence shown here is derived from an EMBL/GenBank/DDBJ whole genome shotgun (WGS) entry which is preliminary data.</text>
</comment>
<sequence>MIVFNCAGLLLYQSFSSSEITDYLDEELEVEVIIKEKIRTNEYYSVYNGKIIKVYNDNKLIPLAEKTIVNLKIDQDLVYGTVIKGQAQMTSPKSNTNPGIFNYARYLNTKNIYSIVEFKEGEGQSIGRVHLSRLEKIKIDTKKYLNTFLNNTLKERNASILKGIILGEDSSIEKDDITKYRELGIAHILAISGLHIGIITGFLLFLLKLINVDYKYSVLITLIFVGIYGYIVDYPPSILRASIIIGFLMISRVIYRRPDYINILSFVALLLLIYQPLWIFDVGFQLSFICTFSIIVLTPRINDTIFADIRFGKFIAPILAAQIGIGPVLIYYFNYITLTSLIANLILIPILSSLLIFVIFVIGLSVISINIAQILMIIVDNILTSFAHIVDLIHNYLNIVIYLPSLSILDILIYYFLVYIFVNMKELKKIRYRYKLVFFISFIFLVLCQIKYNSTKWAVNFIDVGQGDSSLIQIKDKTFLIDTGGTTFGDYDIGENILIPYLFKKGINKIDGVFISHFHEDHTEGLISLLKSPNIKIDNIYFNSRNEKNHLYKEVKYLAKKKSVKIHPINLMSKLKIYEDYEFKLYTSRQKDNDEENNNTMIISFKSDENNILFMGDSEKELEKEYIKLNNEKFDIVKLGHHGSNTSTAEEFITHISPKVAIISVGNNRYGHPHQEVLNRLRSKNIRIYRTDMEGHISIKDEFDSFKVYAYRERHIGYSLYDIVFIIIFGILIYMNNLYLRLMKHTKERIYDI</sequence>
<dbReference type="NCBIfam" id="TIGR00361">
    <property type="entry name" value="ComEC_Rec2"/>
    <property type="match status" value="1"/>
</dbReference>
<evidence type="ECO:0000313" key="9">
    <source>
        <dbReference type="Proteomes" id="UP000724672"/>
    </source>
</evidence>
<organism evidence="8 9">
    <name type="scientific">Anaeromonas frigoriresistens</name>
    <dbReference type="NCBI Taxonomy" id="2683708"/>
    <lineage>
        <taxon>Bacteria</taxon>
        <taxon>Bacillati</taxon>
        <taxon>Bacillota</taxon>
        <taxon>Tissierellia</taxon>
        <taxon>Tissierellales</taxon>
        <taxon>Thermohalobacteraceae</taxon>
        <taxon>Anaeromonas</taxon>
    </lineage>
</organism>
<evidence type="ECO:0000313" key="8">
    <source>
        <dbReference type="EMBL" id="MBS4536865.1"/>
    </source>
</evidence>
<feature type="transmembrane region" description="Helical" evidence="6">
    <location>
        <begin position="718"/>
        <end position="740"/>
    </location>
</feature>
<feature type="domain" description="Metallo-beta-lactamase" evidence="7">
    <location>
        <begin position="466"/>
        <end position="667"/>
    </location>
</feature>
<feature type="transmembrane region" description="Helical" evidence="6">
    <location>
        <begin position="345"/>
        <end position="367"/>
    </location>
</feature>
<dbReference type="InterPro" id="IPR004797">
    <property type="entry name" value="Competence_ComEC/Rec2"/>
</dbReference>
<feature type="transmembrane region" description="Helical" evidence="6">
    <location>
        <begin position="374"/>
        <end position="393"/>
    </location>
</feature>
<dbReference type="InterPro" id="IPR036866">
    <property type="entry name" value="RibonucZ/Hydroxyglut_hydro"/>
</dbReference>
<dbReference type="InterPro" id="IPR035681">
    <property type="entry name" value="ComA-like_MBL"/>
</dbReference>
<evidence type="ECO:0000256" key="4">
    <source>
        <dbReference type="ARBA" id="ARBA00022989"/>
    </source>
</evidence>
<dbReference type="EMBL" id="WSFT01000005">
    <property type="protein sequence ID" value="MBS4536865.1"/>
    <property type="molecule type" value="Genomic_DNA"/>
</dbReference>
<evidence type="ECO:0000256" key="1">
    <source>
        <dbReference type="ARBA" id="ARBA00004651"/>
    </source>
</evidence>
<feature type="transmembrane region" description="Helical" evidence="6">
    <location>
        <begin position="399"/>
        <end position="422"/>
    </location>
</feature>
<dbReference type="SUPFAM" id="SSF56281">
    <property type="entry name" value="Metallo-hydrolase/oxidoreductase"/>
    <property type="match status" value="1"/>
</dbReference>
<feature type="transmembrane region" description="Helical" evidence="6">
    <location>
        <begin position="184"/>
        <end position="207"/>
    </location>
</feature>
<dbReference type="Gene3D" id="3.60.15.10">
    <property type="entry name" value="Ribonuclease Z/Hydroxyacylglutathione hydrolase-like"/>
    <property type="match status" value="1"/>
</dbReference>
<keyword evidence="3 6" id="KW-0812">Transmembrane</keyword>
<evidence type="ECO:0000256" key="5">
    <source>
        <dbReference type="ARBA" id="ARBA00023136"/>
    </source>
</evidence>
<gene>
    <name evidence="8" type="ORF">GOQ27_00230</name>
</gene>
<proteinExistence type="predicted"/>
<dbReference type="Pfam" id="PF00753">
    <property type="entry name" value="Lactamase_B"/>
    <property type="match status" value="1"/>
</dbReference>
<dbReference type="PANTHER" id="PTHR30619">
    <property type="entry name" value="DNA INTERNALIZATION/COMPETENCE PROTEIN COMEC/REC2"/>
    <property type="match status" value="1"/>
</dbReference>
<dbReference type="GO" id="GO:0030420">
    <property type="term" value="P:establishment of competence for transformation"/>
    <property type="evidence" value="ECO:0007669"/>
    <property type="project" value="InterPro"/>
</dbReference>
<keyword evidence="9" id="KW-1185">Reference proteome</keyword>
<keyword evidence="4 6" id="KW-1133">Transmembrane helix</keyword>
<accession>A0A942US18</accession>
<feature type="transmembrane region" description="Helical" evidence="6">
    <location>
        <begin position="260"/>
        <end position="278"/>
    </location>
</feature>
<feature type="transmembrane region" description="Helical" evidence="6">
    <location>
        <begin position="214"/>
        <end position="231"/>
    </location>
</feature>
<dbReference type="InterPro" id="IPR052159">
    <property type="entry name" value="Competence_DNA_uptake"/>
</dbReference>
<protein>
    <submittedName>
        <fullName evidence="8">DNA internalization-related competence protein ComEC/Rec2</fullName>
    </submittedName>
</protein>
<dbReference type="Pfam" id="PF13567">
    <property type="entry name" value="DUF4131"/>
    <property type="match status" value="1"/>
</dbReference>
<dbReference type="NCBIfam" id="TIGR00360">
    <property type="entry name" value="ComEC_N-term"/>
    <property type="match status" value="1"/>
</dbReference>
<dbReference type="SMART" id="SM00849">
    <property type="entry name" value="Lactamase_B"/>
    <property type="match status" value="1"/>
</dbReference>
<dbReference type="InterPro" id="IPR004477">
    <property type="entry name" value="ComEC_N"/>
</dbReference>
<feature type="transmembrane region" description="Helical" evidence="6">
    <location>
        <begin position="284"/>
        <end position="302"/>
    </location>
</feature>
<dbReference type="GO" id="GO:0005886">
    <property type="term" value="C:plasma membrane"/>
    <property type="evidence" value="ECO:0007669"/>
    <property type="project" value="UniProtKB-SubCell"/>
</dbReference>
<comment type="subcellular location">
    <subcellularLocation>
        <location evidence="1">Cell membrane</location>
        <topology evidence="1">Multi-pass membrane protein</topology>
    </subcellularLocation>
</comment>
<feature type="transmembrane region" description="Helical" evidence="6">
    <location>
        <begin position="314"/>
        <end position="333"/>
    </location>
</feature>
<feature type="transmembrane region" description="Helical" evidence="6">
    <location>
        <begin position="237"/>
        <end position="255"/>
    </location>
</feature>
<name>A0A942US18_9FIRM</name>
<dbReference type="Pfam" id="PF03772">
    <property type="entry name" value="Competence"/>
    <property type="match status" value="1"/>
</dbReference>
<dbReference type="InterPro" id="IPR001279">
    <property type="entry name" value="Metallo-B-lactamas"/>
</dbReference>
<evidence type="ECO:0000259" key="7">
    <source>
        <dbReference type="SMART" id="SM00849"/>
    </source>
</evidence>
<dbReference type="InterPro" id="IPR025405">
    <property type="entry name" value="DUF4131"/>
</dbReference>
<keyword evidence="5 6" id="KW-0472">Membrane</keyword>
<dbReference type="AlphaFoldDB" id="A0A942US18"/>